<evidence type="ECO:0000256" key="2">
    <source>
        <dbReference type="ARBA" id="ARBA00004435"/>
    </source>
</evidence>
<reference evidence="14" key="3">
    <citation type="submission" date="2025-08" db="UniProtKB">
        <authorList>
            <consortium name="Ensembl"/>
        </authorList>
    </citation>
    <scope>IDENTIFICATION</scope>
</reference>
<feature type="compositionally biased region" description="Acidic residues" evidence="11">
    <location>
        <begin position="290"/>
        <end position="299"/>
    </location>
</feature>
<dbReference type="InterPro" id="IPR027417">
    <property type="entry name" value="P-loop_NTPase"/>
</dbReference>
<feature type="compositionally biased region" description="Polar residues" evidence="11">
    <location>
        <begin position="618"/>
        <end position="628"/>
    </location>
</feature>
<evidence type="ECO:0000313" key="14">
    <source>
        <dbReference type="Ensembl" id="ENSELUP00000021417.2"/>
    </source>
</evidence>
<evidence type="ECO:0000256" key="3">
    <source>
        <dbReference type="ARBA" id="ARBA00007014"/>
    </source>
</evidence>
<dbReference type="GO" id="GO:0050839">
    <property type="term" value="F:cell adhesion molecule binding"/>
    <property type="evidence" value="ECO:0007669"/>
    <property type="project" value="TreeGrafter"/>
</dbReference>
<keyword evidence="5" id="KW-0728">SH3 domain</keyword>
<dbReference type="InterPro" id="IPR008144">
    <property type="entry name" value="Guanylate_kin-like_dom"/>
</dbReference>
<evidence type="ECO:0000256" key="5">
    <source>
        <dbReference type="ARBA" id="ARBA00022443"/>
    </source>
</evidence>
<evidence type="ECO:0000256" key="11">
    <source>
        <dbReference type="SAM" id="MobiDB-lite"/>
    </source>
</evidence>
<comment type="subcellular location">
    <subcellularLocation>
        <location evidence="2">Cell junction</location>
        <location evidence="2">Tight junction</location>
    </subcellularLocation>
    <subcellularLocation>
        <location evidence="1">Cell membrane</location>
        <topology evidence="1">Peripheral membrane protein</topology>
        <orientation evidence="1">Cytoplasmic side</orientation>
    </subcellularLocation>
</comment>
<dbReference type="CDD" id="cd06729">
    <property type="entry name" value="PDZ3_ZO1-like_domain"/>
    <property type="match status" value="1"/>
</dbReference>
<dbReference type="PROSITE" id="PS50106">
    <property type="entry name" value="PDZ"/>
    <property type="match status" value="3"/>
</dbReference>
<dbReference type="Bgee" id="ENSELUG00000020504">
    <property type="expression patterns" value="Expressed in nose and 13 other cell types or tissues"/>
</dbReference>
<dbReference type="PANTHER" id="PTHR13865">
    <property type="entry name" value="TIGHT JUNCTION PROTEIN"/>
    <property type="match status" value="1"/>
</dbReference>
<dbReference type="SUPFAM" id="SSF52540">
    <property type="entry name" value="P-loop containing nucleoside triphosphate hydrolases"/>
    <property type="match status" value="1"/>
</dbReference>
<evidence type="ECO:0000256" key="1">
    <source>
        <dbReference type="ARBA" id="ARBA00004413"/>
    </source>
</evidence>
<evidence type="ECO:0000256" key="7">
    <source>
        <dbReference type="ARBA" id="ARBA00022553"/>
    </source>
</evidence>
<proteinExistence type="inferred from homology"/>
<reference evidence="14" key="4">
    <citation type="submission" date="2025-09" db="UniProtKB">
        <authorList>
            <consortium name="Ensembl"/>
        </authorList>
    </citation>
    <scope>IDENTIFICATION</scope>
</reference>
<feature type="region of interest" description="Disordered" evidence="11">
    <location>
        <begin position="1257"/>
        <end position="1290"/>
    </location>
</feature>
<dbReference type="SMART" id="SM00228">
    <property type="entry name" value="PDZ"/>
    <property type="match status" value="3"/>
</dbReference>
<dbReference type="SUPFAM" id="SSF50156">
    <property type="entry name" value="PDZ domain-like"/>
    <property type="match status" value="3"/>
</dbReference>
<dbReference type="Gene3D" id="3.40.50.300">
    <property type="entry name" value="P-loop containing nucleotide triphosphate hydrolases"/>
    <property type="match status" value="1"/>
</dbReference>
<feature type="compositionally biased region" description="Acidic residues" evidence="11">
    <location>
        <begin position="1272"/>
        <end position="1283"/>
    </location>
</feature>
<dbReference type="SUPFAM" id="SSF50044">
    <property type="entry name" value="SH3-domain"/>
    <property type="match status" value="1"/>
</dbReference>
<evidence type="ECO:0000256" key="4">
    <source>
        <dbReference type="ARBA" id="ARBA00022427"/>
    </source>
</evidence>
<dbReference type="InterPro" id="IPR001478">
    <property type="entry name" value="PDZ"/>
</dbReference>
<feature type="domain" description="Guanylate kinase-like" evidence="12">
    <location>
        <begin position="917"/>
        <end position="1052"/>
    </location>
</feature>
<feature type="region of interest" description="Disordered" evidence="11">
    <location>
        <begin position="112"/>
        <end position="182"/>
    </location>
</feature>
<comment type="similarity">
    <text evidence="3">Belongs to the MAGUK family.</text>
</comment>
<accession>A0A3P8YZN1</accession>
<feature type="compositionally biased region" description="Basic and acidic residues" evidence="11">
    <location>
        <begin position="432"/>
        <end position="445"/>
    </location>
</feature>
<keyword evidence="10" id="KW-0472">Membrane</keyword>
<keyword evidence="6" id="KW-1003">Cell membrane</keyword>
<evidence type="ECO:0008006" key="16">
    <source>
        <dbReference type="Google" id="ProtNLM"/>
    </source>
</evidence>
<dbReference type="PROSITE" id="PS50052">
    <property type="entry name" value="GUANYLATE_KINASE_2"/>
    <property type="match status" value="1"/>
</dbReference>
<name>A0A3P8YZN1_ESOLU</name>
<keyword evidence="7" id="KW-0597">Phosphoprotein</keyword>
<dbReference type="FunFam" id="2.30.42.10:FF:000009">
    <property type="entry name" value="Putative tight junction protein ZO-1"/>
    <property type="match status" value="1"/>
</dbReference>
<keyword evidence="8" id="KW-0677">Repeat</keyword>
<keyword evidence="15" id="KW-1185">Reference proteome</keyword>
<dbReference type="GO" id="GO:0098609">
    <property type="term" value="P:cell-cell adhesion"/>
    <property type="evidence" value="ECO:0007669"/>
    <property type="project" value="TreeGrafter"/>
</dbReference>
<dbReference type="GeneTree" id="ENSGT00940000160036"/>
<feature type="compositionally biased region" description="Polar residues" evidence="11">
    <location>
        <begin position="115"/>
        <end position="130"/>
    </location>
</feature>
<protein>
    <recommendedName>
        <fullName evidence="16">Tight junction protein 3</fullName>
    </recommendedName>
</protein>
<dbReference type="GO" id="GO:0005923">
    <property type="term" value="C:bicellular tight junction"/>
    <property type="evidence" value="ECO:0007669"/>
    <property type="project" value="UniProtKB-SubCell"/>
</dbReference>
<evidence type="ECO:0000259" key="12">
    <source>
        <dbReference type="PROSITE" id="PS50052"/>
    </source>
</evidence>
<feature type="domain" description="PDZ" evidence="13">
    <location>
        <begin position="189"/>
        <end position="266"/>
    </location>
</feature>
<dbReference type="GO" id="GO:0045216">
    <property type="term" value="P:cell-cell junction organization"/>
    <property type="evidence" value="ECO:0007669"/>
    <property type="project" value="TreeGrafter"/>
</dbReference>
<feature type="domain" description="PDZ" evidence="13">
    <location>
        <begin position="687"/>
        <end position="756"/>
    </location>
</feature>
<evidence type="ECO:0000256" key="8">
    <source>
        <dbReference type="ARBA" id="ARBA00022737"/>
    </source>
</evidence>
<dbReference type="CDD" id="cd06727">
    <property type="entry name" value="PDZ1_ZO1-like"/>
    <property type="match status" value="1"/>
</dbReference>
<feature type="compositionally biased region" description="Polar residues" evidence="11">
    <location>
        <begin position="154"/>
        <end position="169"/>
    </location>
</feature>
<feature type="compositionally biased region" description="Basic and acidic residues" evidence="11">
    <location>
        <begin position="303"/>
        <end position="315"/>
    </location>
</feature>
<gene>
    <name evidence="14" type="primary">TJP3</name>
</gene>
<organism evidence="14 15">
    <name type="scientific">Esox lucius</name>
    <name type="common">Northern pike</name>
    <dbReference type="NCBI Taxonomy" id="8010"/>
    <lineage>
        <taxon>Eukaryota</taxon>
        <taxon>Metazoa</taxon>
        <taxon>Chordata</taxon>
        <taxon>Craniata</taxon>
        <taxon>Vertebrata</taxon>
        <taxon>Euteleostomi</taxon>
        <taxon>Actinopterygii</taxon>
        <taxon>Neopterygii</taxon>
        <taxon>Teleostei</taxon>
        <taxon>Protacanthopterygii</taxon>
        <taxon>Esociformes</taxon>
        <taxon>Esocidae</taxon>
        <taxon>Esox</taxon>
    </lineage>
</organism>
<dbReference type="GO" id="GO:1905605">
    <property type="term" value="P:positive regulation of blood-brain barrier permeability"/>
    <property type="evidence" value="ECO:0007669"/>
    <property type="project" value="TreeGrafter"/>
</dbReference>
<dbReference type="Proteomes" id="UP000265140">
    <property type="component" value="Chromosome 8"/>
</dbReference>
<dbReference type="InterPro" id="IPR036034">
    <property type="entry name" value="PDZ_sf"/>
</dbReference>
<reference evidence="15" key="1">
    <citation type="journal article" date="2014" name="PLoS ONE">
        <title>The genome and linkage map of the northern pike (Esox lucius): conserved synteny revealed between the salmonid sister group and the Neoteleostei.</title>
        <authorList>
            <person name="Rondeau E.B."/>
            <person name="Minkley D.R."/>
            <person name="Leong J.S."/>
            <person name="Messmer A.M."/>
            <person name="Jantzen J.R."/>
            <person name="von Schalburg K.R."/>
            <person name="Lemon C."/>
            <person name="Bird N.H."/>
            <person name="Koop B.F."/>
        </authorList>
    </citation>
    <scope>NUCLEOTIDE SEQUENCE</scope>
</reference>
<evidence type="ECO:0000256" key="10">
    <source>
        <dbReference type="ARBA" id="ARBA00023136"/>
    </source>
</evidence>
<dbReference type="FunFam" id="3.40.50.300:FF:000110">
    <property type="entry name" value="tight junction protein ZO-1 isoform X1"/>
    <property type="match status" value="1"/>
</dbReference>
<dbReference type="GO" id="GO:0150105">
    <property type="term" value="P:protein localization to cell-cell junction"/>
    <property type="evidence" value="ECO:0007669"/>
    <property type="project" value="TreeGrafter"/>
</dbReference>
<dbReference type="CDD" id="cd06728">
    <property type="entry name" value="PDZ2_ZO1-like_ds"/>
    <property type="match status" value="1"/>
</dbReference>
<feature type="compositionally biased region" description="Low complexity" evidence="11">
    <location>
        <begin position="535"/>
        <end position="552"/>
    </location>
</feature>
<dbReference type="Pfam" id="PF00595">
    <property type="entry name" value="PDZ"/>
    <property type="match status" value="3"/>
</dbReference>
<reference evidence="14" key="2">
    <citation type="submission" date="2020-02" db="EMBL/GenBank/DDBJ databases">
        <title>Esox lucius (northern pike) genome, fEsoLuc1, primary haplotype.</title>
        <authorList>
            <person name="Myers G."/>
            <person name="Karagic N."/>
            <person name="Meyer A."/>
            <person name="Pippel M."/>
            <person name="Reichard M."/>
            <person name="Winkler S."/>
            <person name="Tracey A."/>
            <person name="Sims Y."/>
            <person name="Howe K."/>
            <person name="Rhie A."/>
            <person name="Formenti G."/>
            <person name="Durbin R."/>
            <person name="Fedrigo O."/>
            <person name="Jarvis E.D."/>
        </authorList>
    </citation>
    <scope>NUCLEOTIDE SEQUENCE [LARGE SCALE GENOMIC DNA]</scope>
</reference>
<feature type="region of interest" description="Disordered" evidence="11">
    <location>
        <begin position="274"/>
        <end position="655"/>
    </location>
</feature>
<dbReference type="GO" id="GO:0005886">
    <property type="term" value="C:plasma membrane"/>
    <property type="evidence" value="ECO:0007669"/>
    <property type="project" value="UniProtKB-SubCell"/>
</dbReference>
<dbReference type="Pfam" id="PF00625">
    <property type="entry name" value="Guanylate_kin"/>
    <property type="match status" value="1"/>
</dbReference>
<feature type="region of interest" description="Disordered" evidence="11">
    <location>
        <begin position="1112"/>
        <end position="1222"/>
    </location>
</feature>
<dbReference type="InterPro" id="IPR036028">
    <property type="entry name" value="SH3-like_dom_sf"/>
</dbReference>
<dbReference type="FunFam" id="2.30.42.10:FF:000013">
    <property type="entry name" value="Putative tight junction protein ZO-1"/>
    <property type="match status" value="1"/>
</dbReference>
<dbReference type="GO" id="GO:0090557">
    <property type="term" value="P:establishment of endothelial intestinal barrier"/>
    <property type="evidence" value="ECO:0007669"/>
    <property type="project" value="TreeGrafter"/>
</dbReference>
<keyword evidence="9" id="KW-0965">Cell junction</keyword>
<dbReference type="InterPro" id="IPR008145">
    <property type="entry name" value="GK/Ca_channel_bsu"/>
</dbReference>
<dbReference type="SMART" id="SM00072">
    <property type="entry name" value="GuKc"/>
    <property type="match status" value="1"/>
</dbReference>
<evidence type="ECO:0000256" key="6">
    <source>
        <dbReference type="ARBA" id="ARBA00022475"/>
    </source>
</evidence>
<evidence type="ECO:0000313" key="15">
    <source>
        <dbReference type="Proteomes" id="UP000265140"/>
    </source>
</evidence>
<feature type="domain" description="PDZ" evidence="13">
    <location>
        <begin position="23"/>
        <end position="110"/>
    </location>
</feature>
<evidence type="ECO:0000256" key="9">
    <source>
        <dbReference type="ARBA" id="ARBA00022949"/>
    </source>
</evidence>
<feature type="compositionally biased region" description="Basic and acidic residues" evidence="11">
    <location>
        <begin position="132"/>
        <end position="152"/>
    </location>
</feature>
<dbReference type="Gene3D" id="2.30.30.40">
    <property type="entry name" value="SH3 Domains"/>
    <property type="match status" value="1"/>
</dbReference>
<evidence type="ECO:0000259" key="13">
    <source>
        <dbReference type="PROSITE" id="PS50106"/>
    </source>
</evidence>
<keyword evidence="4" id="KW-0796">Tight junction</keyword>
<sequence length="1290" mass="142994">MEVRFSEEVKPKMEELTIWEQHTITLNKDSKMGFGFAISGGREKPNPDSGDTAVIVSDVVRNGPAMGRLFVRDQIVMVNGVSMENVYSTFTIQNLKSCGKIANITVKRPRKIQIPATTRPTRASSQSNLLDQEPRQRTRRYSDGSDQADRYRAASSNTLDRNGTSNALPFSSGYKRLPRQDFPDKPIKTTLLKKKLTDEYGLKLGSQIFIKHMTDTGLASKEGTLQEGDLILKINGMTTENLSLLETKHLVEKSRGKLTMMVLRDDRRFLVNIPEVEDSEEDHHSNSSSELDDISDLDTDLPTNRDRMSRSATRERRTRRRAEPPPLVSKSRDSSPVRSTLSRPAKAYPSRRAPSESESDRSPSPPAFNKNNPDHSNKYRPLSGMSILPNPKASPSALDWAAPRPSSTVSTLRPRKAVSESDSDRSASPPLGRRDGPRVTEDRSRYKVLPDLPHSGTLRSSPIVIRPDPPRSVASPVRIPPPDSDSESDSSAGLPQRQGTPHSQDSRNRYRATPLVDLGPQVESPKWKSASVTMSKPPKGPSESESEASYASVPRRDSVESDASSSRGSKNRDRVLPELRSSPPLVVSQELPRLNRTPSRPHSDSSESGRNPSPPRRSGSTDVDSNHSFPRKANGAVRSGISMKSNPPVYSKSEEPIYSLPPDSIPAPSLGYSSDMNTVSFVKDKSVGLRLVGGNDVGIFVGGVQPNSPAQLQGMKEGDQIMQVNGVDFSHLIREEAALFLMNIKTGEQVEILTQNKMDIYKKILKSNLGDSFYIRTHFDNEAEEQHGLSFTRGEVFRVVDTMHKGKLGKWLAVRMGNDLHELDKGTIPNQSKAETLASIEQAQRASGGGGDRQVSGPRAEFWKLRGLRGAKKNVRRTRDDLLQLTIQGKFPAYERVLLREANFKRPIVILGPLNDVAMEKLVKEMPDEYEVAEMVPRSSSGTDSASTVIKLDTVRSIAEKNKHPLLDITPTAVERLNYIQYHPMVLFLDPHSRKDVKAMRQKLCPNSNKSSRRLYAQALKMRKHCSHLFAARIDLQPSSNVWYESLKDKIRHQQAKPVWVSEGTFEGGGEEELDALDRNHSDYLSGASDLEDTDGEAFTDGEIYTDNEDLEEQFDSGKQPRVSRPTALARSSEPASEYHSPDPSPEPLKEVPPLMSVPVPRSVRLPSDGTAHVVVADDDTPSTHSFSDSDFDAIDRAVTNSPSDTPPNFIAPNPKLLPESPPAVTLSVIEKKLQQTRMAEPEEKKASPSFIVLAHHQAVQTRRSQIRGSDSSDDNDETEDIEWGPATEL</sequence>
<feature type="compositionally biased region" description="Polar residues" evidence="11">
    <location>
        <begin position="1259"/>
        <end position="1269"/>
    </location>
</feature>
<dbReference type="PANTHER" id="PTHR13865:SF11">
    <property type="entry name" value="TIGHT JUNCTION PROTEIN ZO-3"/>
    <property type="match status" value="1"/>
</dbReference>
<dbReference type="Gene3D" id="2.30.42.10">
    <property type="match status" value="3"/>
</dbReference>
<dbReference type="Ensembl" id="ENSELUT00000032088.3">
    <property type="protein sequence ID" value="ENSELUP00000021417.2"/>
    <property type="gene ID" value="ENSELUG00000020504.3"/>
</dbReference>